<dbReference type="Proteomes" id="UP000005451">
    <property type="component" value="Unassembled WGS sequence"/>
</dbReference>
<organism evidence="1 2">
    <name type="scientific">Anaerococcus hydrogenalis DSM 7454</name>
    <dbReference type="NCBI Taxonomy" id="561177"/>
    <lineage>
        <taxon>Bacteria</taxon>
        <taxon>Bacillati</taxon>
        <taxon>Bacillota</taxon>
        <taxon>Tissierellia</taxon>
        <taxon>Tissierellales</taxon>
        <taxon>Peptoniphilaceae</taxon>
        <taxon>Anaerococcus</taxon>
    </lineage>
</organism>
<dbReference type="EMBL" id="ABXA01000011">
    <property type="protein sequence ID" value="EEB36746.1"/>
    <property type="molecule type" value="Genomic_DNA"/>
</dbReference>
<reference evidence="1 2" key="1">
    <citation type="submission" date="2008-09" db="EMBL/GenBank/DDBJ databases">
        <authorList>
            <person name="Fulton L."/>
            <person name="Clifton S."/>
            <person name="Fulton B."/>
            <person name="Xu J."/>
            <person name="Minx P."/>
            <person name="Pepin K.H."/>
            <person name="Johnson M."/>
            <person name="Thiruvilangam P."/>
            <person name="Bhonagiri V."/>
            <person name="Nash W.E."/>
            <person name="Mardis E.R."/>
            <person name="Wilson R.K."/>
        </authorList>
    </citation>
    <scope>NUCLEOTIDE SEQUENCE [LARGE SCALE GENOMIC DNA]</scope>
    <source>
        <strain evidence="1 2">DSM 7454</strain>
    </source>
</reference>
<dbReference type="eggNOG" id="ENOG50341KD">
    <property type="taxonomic scope" value="Bacteria"/>
</dbReference>
<dbReference type="STRING" id="561177.ANHYDRO_00418"/>
<sequence length="372" mass="44181">MELEDKIKLNLIEDALENYFVCLRLVNSNSEISSRIVFQYLPFLSLNILDIADKFGLSIDENIYYKKNIYNFTKLLNYNRALLKQDTVYNKYSKIKKEILKSLNNNYYLLTKDYNIIQKFIINIIGQKDFAVYSYKGIPFYNNIQNIRFIECFLDSDNNINKGDLIHFSYSIANFLKSIIKDLIDLEAFKYKFEEKIEDKINDFEMNDYYVYETNRADLFVNHLDIDQNIFFFNLICLVNSANFLYPKVFKLGKHPQLRMKFITYLIVVKSLWIYQKKFGNLSKDLKSIIEISDSIFKNEENRRKFRNNIFHYDLPSDAGFEINIINSITKYFLNLSIDEFDSLTSSSLDIFILEANKLLFGEQRKFIGSNC</sequence>
<protein>
    <submittedName>
        <fullName evidence="1">Uncharacterized protein</fullName>
    </submittedName>
</protein>
<gene>
    <name evidence="1" type="ORF">ANHYDRO_00418</name>
</gene>
<reference evidence="1 2" key="2">
    <citation type="submission" date="2008-10" db="EMBL/GenBank/DDBJ databases">
        <title>Draft genome sequence of Anaerococcus hydrogenalis (DSM 7454).</title>
        <authorList>
            <person name="Sudarsanam P."/>
            <person name="Ley R."/>
            <person name="Guruge J."/>
            <person name="Turnbaugh P.J."/>
            <person name="Mahowald M."/>
            <person name="Liep D."/>
            <person name="Gordon J."/>
        </authorList>
    </citation>
    <scope>NUCLEOTIDE SEQUENCE [LARGE SCALE GENOMIC DNA]</scope>
    <source>
        <strain evidence="1 2">DSM 7454</strain>
    </source>
</reference>
<comment type="caution">
    <text evidence="1">The sequence shown here is derived from an EMBL/GenBank/DDBJ whole genome shotgun (WGS) entry which is preliminary data.</text>
</comment>
<evidence type="ECO:0000313" key="1">
    <source>
        <dbReference type="EMBL" id="EEB36746.1"/>
    </source>
</evidence>
<accession>B6W772</accession>
<proteinExistence type="predicted"/>
<evidence type="ECO:0000313" key="2">
    <source>
        <dbReference type="Proteomes" id="UP000005451"/>
    </source>
</evidence>
<name>B6W772_9FIRM</name>
<dbReference type="AlphaFoldDB" id="B6W772"/>
<dbReference type="RefSeq" id="WP_004812862.1">
    <property type="nucleotide sequence ID" value="NZ_ABXA01000011.1"/>
</dbReference>